<evidence type="ECO:0000256" key="1">
    <source>
        <dbReference type="SAM" id="Coils"/>
    </source>
</evidence>
<protein>
    <submittedName>
        <fullName evidence="2">Uncharacterized protein</fullName>
    </submittedName>
</protein>
<reference evidence="2" key="1">
    <citation type="submission" date="2020-03" db="EMBL/GenBank/DDBJ databases">
        <title>The deep terrestrial virosphere.</title>
        <authorList>
            <person name="Holmfeldt K."/>
            <person name="Nilsson E."/>
            <person name="Simone D."/>
            <person name="Lopez-Fernandez M."/>
            <person name="Wu X."/>
            <person name="de Brujin I."/>
            <person name="Lundin D."/>
            <person name="Andersson A."/>
            <person name="Bertilsson S."/>
            <person name="Dopson M."/>
        </authorList>
    </citation>
    <scope>NUCLEOTIDE SEQUENCE</scope>
    <source>
        <strain evidence="2">TM448B01980</strain>
    </source>
</reference>
<dbReference type="SUPFAM" id="SSF90257">
    <property type="entry name" value="Myosin rod fragments"/>
    <property type="match status" value="1"/>
</dbReference>
<gene>
    <name evidence="2" type="ORF">TM448B01980_0013</name>
</gene>
<dbReference type="EMBL" id="MT144857">
    <property type="protein sequence ID" value="QJI00513.1"/>
    <property type="molecule type" value="Genomic_DNA"/>
</dbReference>
<sequence length="72" mass="8349">MKAKIEKKLAEVEKSFETLRVQLEGLKEERAVIDRRMAEVQTEQVRLQGSHRDLTAVLADLEPEDKKEKKSN</sequence>
<keyword evidence="1" id="KW-0175">Coiled coil</keyword>
<accession>A0A6M3XRW5</accession>
<proteinExistence type="predicted"/>
<name>A0A6M3XRW5_9ZZZZ</name>
<evidence type="ECO:0000313" key="2">
    <source>
        <dbReference type="EMBL" id="QJI00513.1"/>
    </source>
</evidence>
<feature type="coiled-coil region" evidence="1">
    <location>
        <begin position="2"/>
        <end position="43"/>
    </location>
</feature>
<organism evidence="2">
    <name type="scientific">viral metagenome</name>
    <dbReference type="NCBI Taxonomy" id="1070528"/>
    <lineage>
        <taxon>unclassified sequences</taxon>
        <taxon>metagenomes</taxon>
        <taxon>organismal metagenomes</taxon>
    </lineage>
</organism>
<dbReference type="AlphaFoldDB" id="A0A6M3XRW5"/>